<evidence type="ECO:0008006" key="4">
    <source>
        <dbReference type="Google" id="ProtNLM"/>
    </source>
</evidence>
<protein>
    <recommendedName>
        <fullName evidence="4">Nucleotide-diphospho-sugar transferase domain-containing protein</fullName>
    </recommendedName>
</protein>
<proteinExistence type="predicted"/>
<keyword evidence="3" id="KW-1185">Reference proteome</keyword>
<evidence type="ECO:0000313" key="3">
    <source>
        <dbReference type="Proteomes" id="UP000485058"/>
    </source>
</evidence>
<feature type="chain" id="PRO_5025524132" description="Nucleotide-diphospho-sugar transferase domain-containing protein" evidence="1">
    <location>
        <begin position="26"/>
        <end position="481"/>
    </location>
</feature>
<name>A0A699YT86_HAELA</name>
<organism evidence="2 3">
    <name type="scientific">Haematococcus lacustris</name>
    <name type="common">Green alga</name>
    <name type="synonym">Haematococcus pluvialis</name>
    <dbReference type="NCBI Taxonomy" id="44745"/>
    <lineage>
        <taxon>Eukaryota</taxon>
        <taxon>Viridiplantae</taxon>
        <taxon>Chlorophyta</taxon>
        <taxon>core chlorophytes</taxon>
        <taxon>Chlorophyceae</taxon>
        <taxon>CS clade</taxon>
        <taxon>Chlamydomonadales</taxon>
        <taxon>Haematococcaceae</taxon>
        <taxon>Haematococcus</taxon>
    </lineage>
</organism>
<evidence type="ECO:0000313" key="2">
    <source>
        <dbReference type="EMBL" id="GFH13393.1"/>
    </source>
</evidence>
<gene>
    <name evidence="2" type="ORF">HaLaN_09269</name>
</gene>
<accession>A0A699YT86</accession>
<feature type="signal peptide" evidence="1">
    <location>
        <begin position="1"/>
        <end position="25"/>
    </location>
</feature>
<dbReference type="EMBL" id="BLLF01000606">
    <property type="protein sequence ID" value="GFH13393.1"/>
    <property type="molecule type" value="Genomic_DNA"/>
</dbReference>
<sequence length="481" mass="53357">MASQATTARYLTFLLALAVSHLASAARDCEASGFCSLGHSKQWVGDIRTGAALREMLAAVSYKVLYHSTQQTRCMQRQPLQLDWMDGGIAEDCSPIYTRLRSGSMRNDRQPCPACVASCTQQLHTHDATNALTERADDDYICGQRAFLPCLRRHVLAQALQLVSEARQMGFAHFLLISNTQAGCDKMLALDPLLSCAWDSTEFNGKDPHVHQRLRFFGRAIRLGYNVLQGHCCSTIATPCTCTCCPLQLDGDTVIFRDPYVYLKRPPLAGINLLTSFESGPDTRNNNIGMVYAQNTRPDGPTAWVFRWLALMHGAVSTAQLGRPVFLTMQIVRKNRNTEATKGAREAEQALLRVMELCNHPDVRMVVPNGSFSSAWHAQLRDDCPDCPWWDDQRPLKGGSDSLVGPAGELLLQTATRGQFVEDHLPKEIIAQGPGWFVQSMTIHRQATLPTHPAARMMVRVSVSEVVQASHTDNELHQQSP</sequence>
<dbReference type="AlphaFoldDB" id="A0A699YT86"/>
<reference evidence="2 3" key="1">
    <citation type="submission" date="2020-02" db="EMBL/GenBank/DDBJ databases">
        <title>Draft genome sequence of Haematococcus lacustris strain NIES-144.</title>
        <authorList>
            <person name="Morimoto D."/>
            <person name="Nakagawa S."/>
            <person name="Yoshida T."/>
            <person name="Sawayama S."/>
        </authorList>
    </citation>
    <scope>NUCLEOTIDE SEQUENCE [LARGE SCALE GENOMIC DNA]</scope>
    <source>
        <strain evidence="2 3">NIES-144</strain>
    </source>
</reference>
<dbReference type="Proteomes" id="UP000485058">
    <property type="component" value="Unassembled WGS sequence"/>
</dbReference>
<comment type="caution">
    <text evidence="2">The sequence shown here is derived from an EMBL/GenBank/DDBJ whole genome shotgun (WGS) entry which is preliminary data.</text>
</comment>
<keyword evidence="1" id="KW-0732">Signal</keyword>
<evidence type="ECO:0000256" key="1">
    <source>
        <dbReference type="SAM" id="SignalP"/>
    </source>
</evidence>